<name>A0ABT5UH85_9GAMM</name>
<dbReference type="InterPro" id="IPR009875">
    <property type="entry name" value="PilZ_domain"/>
</dbReference>
<sequence>MTENIDELLEDTEAHEQRVFPRREVKWKAAIKDKQTGQIVPAITVNVSEQGALLETDICFKKMQLLPVMIQVIYGNSKLVIYTTAEVRHVVIRKTDFHLGIEFKEIDSKSQKFLAKFAERAI</sequence>
<evidence type="ECO:0000259" key="1">
    <source>
        <dbReference type="Pfam" id="PF07238"/>
    </source>
</evidence>
<dbReference type="Gene3D" id="2.40.10.220">
    <property type="entry name" value="predicted glycosyltransferase like domains"/>
    <property type="match status" value="1"/>
</dbReference>
<feature type="domain" description="PilZ" evidence="1">
    <location>
        <begin position="16"/>
        <end position="117"/>
    </location>
</feature>
<gene>
    <name evidence="2" type="ORF">ORQ98_27725</name>
</gene>
<keyword evidence="3" id="KW-1185">Reference proteome</keyword>
<evidence type="ECO:0000313" key="3">
    <source>
        <dbReference type="Proteomes" id="UP001528823"/>
    </source>
</evidence>
<organism evidence="2 3">
    <name type="scientific">Spartinivicinus poritis</name>
    <dbReference type="NCBI Taxonomy" id="2994640"/>
    <lineage>
        <taxon>Bacteria</taxon>
        <taxon>Pseudomonadati</taxon>
        <taxon>Pseudomonadota</taxon>
        <taxon>Gammaproteobacteria</taxon>
        <taxon>Oceanospirillales</taxon>
        <taxon>Zooshikellaceae</taxon>
        <taxon>Spartinivicinus</taxon>
    </lineage>
</organism>
<protein>
    <submittedName>
        <fullName evidence="2">PilZ domain-containing protein</fullName>
    </submittedName>
</protein>
<dbReference type="SUPFAM" id="SSF141371">
    <property type="entry name" value="PilZ domain-like"/>
    <property type="match status" value="1"/>
</dbReference>
<dbReference type="EMBL" id="JAPMOU010000083">
    <property type="protein sequence ID" value="MDE1465759.1"/>
    <property type="molecule type" value="Genomic_DNA"/>
</dbReference>
<reference evidence="2 3" key="1">
    <citation type="submission" date="2022-11" db="EMBL/GenBank/DDBJ databases">
        <title>Spartinivicinus poritis sp. nov., isolated from scleractinian coral Porites lutea.</title>
        <authorList>
            <person name="Zhang G."/>
            <person name="Cai L."/>
            <person name="Wei Q."/>
        </authorList>
    </citation>
    <scope>NUCLEOTIDE SEQUENCE [LARGE SCALE GENOMIC DNA]</scope>
    <source>
        <strain evidence="2 3">A2-2</strain>
    </source>
</reference>
<accession>A0ABT5UH85</accession>
<evidence type="ECO:0000313" key="2">
    <source>
        <dbReference type="EMBL" id="MDE1465759.1"/>
    </source>
</evidence>
<dbReference type="Proteomes" id="UP001528823">
    <property type="component" value="Unassembled WGS sequence"/>
</dbReference>
<comment type="caution">
    <text evidence="2">The sequence shown here is derived from an EMBL/GenBank/DDBJ whole genome shotgun (WGS) entry which is preliminary data.</text>
</comment>
<dbReference type="Pfam" id="PF07238">
    <property type="entry name" value="PilZ"/>
    <property type="match status" value="1"/>
</dbReference>
<proteinExistence type="predicted"/>
<dbReference type="RefSeq" id="WP_274692062.1">
    <property type="nucleotide sequence ID" value="NZ_JAPMOU010000083.1"/>
</dbReference>